<dbReference type="Pfam" id="PF09271">
    <property type="entry name" value="LAG1-DNAbind"/>
    <property type="match status" value="1"/>
</dbReference>
<feature type="non-terminal residue" evidence="3">
    <location>
        <position position="110"/>
    </location>
</feature>
<feature type="domain" description="RBP-J/Cbf11/Cbf12 DNA binding" evidence="2">
    <location>
        <begin position="33"/>
        <end position="63"/>
    </location>
</feature>
<dbReference type="GO" id="GO:0005634">
    <property type="term" value="C:nucleus"/>
    <property type="evidence" value="ECO:0007669"/>
    <property type="project" value="InterPro"/>
</dbReference>
<sequence>MYARAYLSTHGELPRDASREPERWVGRWGLCKVSLYTPRVAQKSYGSEKRFLCPPPMISVVGAPLFPESPLGQPMGLPPAPAKDQVPRWITVLPEAYQPQVIMLMRGEIE</sequence>
<reference evidence="3 4" key="1">
    <citation type="submission" date="2016-07" db="EMBL/GenBank/DDBJ databases">
        <title>Pervasive Adenine N6-methylation of Active Genes in Fungi.</title>
        <authorList>
            <consortium name="DOE Joint Genome Institute"/>
            <person name="Mondo S.J."/>
            <person name="Dannebaum R.O."/>
            <person name="Kuo R.C."/>
            <person name="Labutti K."/>
            <person name="Haridas S."/>
            <person name="Kuo A."/>
            <person name="Salamov A."/>
            <person name="Ahrendt S.R."/>
            <person name="Lipzen A."/>
            <person name="Sullivan W."/>
            <person name="Andreopoulos W.B."/>
            <person name="Clum A."/>
            <person name="Lindquist E."/>
            <person name="Daum C."/>
            <person name="Ramamoorthy G.K."/>
            <person name="Gryganskyi A."/>
            <person name="Culley D."/>
            <person name="Magnuson J.K."/>
            <person name="James T.Y."/>
            <person name="O'Malley M.A."/>
            <person name="Stajich J.E."/>
            <person name="Spatafora J.W."/>
            <person name="Visel A."/>
            <person name="Grigoriev I.V."/>
        </authorList>
    </citation>
    <scope>NUCLEOTIDE SEQUENCE [LARGE SCALE GENOMIC DNA]</scope>
    <source>
        <strain evidence="3 4">PL171</strain>
    </source>
</reference>
<evidence type="ECO:0000313" key="3">
    <source>
        <dbReference type="EMBL" id="ORZ30998.1"/>
    </source>
</evidence>
<accession>A0A1Y2H8T2</accession>
<dbReference type="InterPro" id="IPR008967">
    <property type="entry name" value="p53-like_TF_DNA-bd_sf"/>
</dbReference>
<dbReference type="Gene3D" id="2.60.40.1450">
    <property type="entry name" value="LAG1, DNA binding domain"/>
    <property type="match status" value="1"/>
</dbReference>
<organism evidence="3 4">
    <name type="scientific">Catenaria anguillulae PL171</name>
    <dbReference type="NCBI Taxonomy" id="765915"/>
    <lineage>
        <taxon>Eukaryota</taxon>
        <taxon>Fungi</taxon>
        <taxon>Fungi incertae sedis</taxon>
        <taxon>Blastocladiomycota</taxon>
        <taxon>Blastocladiomycetes</taxon>
        <taxon>Blastocladiales</taxon>
        <taxon>Catenariaceae</taxon>
        <taxon>Catenaria</taxon>
    </lineage>
</organism>
<dbReference type="SUPFAM" id="SSF49417">
    <property type="entry name" value="p53-like transcription factors"/>
    <property type="match status" value="1"/>
</dbReference>
<dbReference type="InterPro" id="IPR037095">
    <property type="entry name" value="RBP-J/Cbf11_DNA-bd_sf"/>
</dbReference>
<dbReference type="STRING" id="765915.A0A1Y2H8T2"/>
<dbReference type="GO" id="GO:0003677">
    <property type="term" value="F:DNA binding"/>
    <property type="evidence" value="ECO:0007669"/>
    <property type="project" value="InterPro"/>
</dbReference>
<evidence type="ECO:0000259" key="2">
    <source>
        <dbReference type="Pfam" id="PF09271"/>
    </source>
</evidence>
<protein>
    <recommendedName>
        <fullName evidence="2">RBP-J/Cbf11/Cbf12 DNA binding domain-containing protein</fullName>
    </recommendedName>
</protein>
<feature type="region of interest" description="Disordered" evidence="1">
    <location>
        <begin position="1"/>
        <end position="21"/>
    </location>
</feature>
<evidence type="ECO:0000256" key="1">
    <source>
        <dbReference type="SAM" id="MobiDB-lite"/>
    </source>
</evidence>
<keyword evidence="4" id="KW-1185">Reference proteome</keyword>
<dbReference type="AlphaFoldDB" id="A0A1Y2H8T2"/>
<dbReference type="InterPro" id="IPR040159">
    <property type="entry name" value="CLS_fam"/>
</dbReference>
<dbReference type="InterPro" id="IPR015351">
    <property type="entry name" value="RBP-J/Cbf11/Cbf12_DNA-bd"/>
</dbReference>
<dbReference type="OrthoDB" id="5600360at2759"/>
<dbReference type="EMBL" id="MCFL01000069">
    <property type="protein sequence ID" value="ORZ30998.1"/>
    <property type="molecule type" value="Genomic_DNA"/>
</dbReference>
<name>A0A1Y2H8T2_9FUNG</name>
<evidence type="ECO:0000313" key="4">
    <source>
        <dbReference type="Proteomes" id="UP000193411"/>
    </source>
</evidence>
<comment type="caution">
    <text evidence="3">The sequence shown here is derived from an EMBL/GenBank/DDBJ whole genome shotgun (WGS) entry which is preliminary data.</text>
</comment>
<dbReference type="Proteomes" id="UP000193411">
    <property type="component" value="Unassembled WGS sequence"/>
</dbReference>
<feature type="compositionally biased region" description="Basic and acidic residues" evidence="1">
    <location>
        <begin position="12"/>
        <end position="21"/>
    </location>
</feature>
<proteinExistence type="predicted"/>
<dbReference type="PANTHER" id="PTHR10665">
    <property type="entry name" value="RECOMBINING BINDING PROTEIN SUPPRESSOR OF HAIRLESS"/>
    <property type="match status" value="1"/>
</dbReference>
<dbReference type="GO" id="GO:0001228">
    <property type="term" value="F:DNA-binding transcription activator activity, RNA polymerase II-specific"/>
    <property type="evidence" value="ECO:0007669"/>
    <property type="project" value="InterPro"/>
</dbReference>
<gene>
    <name evidence="3" type="ORF">BCR44DRAFT_125657</name>
</gene>